<feature type="region of interest" description="Disordered" evidence="1">
    <location>
        <begin position="379"/>
        <end position="475"/>
    </location>
</feature>
<dbReference type="Proteomes" id="UP000007431">
    <property type="component" value="Unassembled WGS sequence"/>
</dbReference>
<evidence type="ECO:0000313" key="3">
    <source>
        <dbReference type="Proteomes" id="UP000007431"/>
    </source>
</evidence>
<reference evidence="2 3" key="1">
    <citation type="journal article" date="2010" name="Nat. Biotechnol.">
        <title>Genome sequence of the model mushroom Schizophyllum commune.</title>
        <authorList>
            <person name="Ohm R.A."/>
            <person name="de Jong J.F."/>
            <person name="Lugones L.G."/>
            <person name="Aerts A."/>
            <person name="Kothe E."/>
            <person name="Stajich J.E."/>
            <person name="de Vries R.P."/>
            <person name="Record E."/>
            <person name="Levasseur A."/>
            <person name="Baker S.E."/>
            <person name="Bartholomew K.A."/>
            <person name="Coutinho P.M."/>
            <person name="Erdmann S."/>
            <person name="Fowler T.J."/>
            <person name="Gathman A.C."/>
            <person name="Lombard V."/>
            <person name="Henrissat B."/>
            <person name="Knabe N."/>
            <person name="Kuees U."/>
            <person name="Lilly W.W."/>
            <person name="Lindquist E."/>
            <person name="Lucas S."/>
            <person name="Magnuson J.K."/>
            <person name="Piumi F."/>
            <person name="Raudaskoski M."/>
            <person name="Salamov A."/>
            <person name="Schmutz J."/>
            <person name="Schwarze F.W.M.R."/>
            <person name="vanKuyk P.A."/>
            <person name="Horton J.S."/>
            <person name="Grigoriev I.V."/>
            <person name="Woesten H.A.B."/>
        </authorList>
    </citation>
    <scope>NUCLEOTIDE SEQUENCE [LARGE SCALE GENOMIC DNA]</scope>
    <source>
        <strain evidence="3">H4-8 / FGSC 9210</strain>
    </source>
</reference>
<dbReference type="KEGG" id="scm:SCHCO_02482074"/>
<sequence length="578" mass="63721">MSPDPPRLHARASLTEERIVYKFGTLDITVDAVEPAHSSRATGPGIVDVDSDDLFDAPENFKTDDPISQLCSCDLARFADEERRLALPVKPGDVARTRRPLLSTFKPLIPEDLARAEWLRKNRATTLGKSSRGSFAPSLPFAKAILSRHSATSLNSPSSAVQPATSPSRPASRASAQSYQSGSGDLRPCVVLRADERETDVDVFLMGKFRGTPYTDLPAVLREYFLTVYTTTGDDLRIEGQPDRAHIHTSPCWTTDTTAYLIPLVVHVPRTEFDSYNTTVANKDGEKEEHCTYVNNKSMDCLRQYHRAALARHSRTLNDERERRNVAQALFKQTKIVDLFEEDFRSMHSSPSKADASTSWRSDKPGVRGRLAGLFAPKAASTGAESTTSGGAAATSPLRQTASPVCPPQIVLPDRRSGIDGPSWRRGSPTPLGTTPKPPLSDTHLLPVPDKPASRTRTRTKTSSGKRSPSVASSVRSYISFDKTLQYAKHHVAGEHRGPQPVQRQSSFSGERVRDTLKDAEKSYAADVEPPDIKGEPPDVEITELEPYNTELLELTLRGDRQRTVCISTKVREGERQR</sequence>
<dbReference type="GeneID" id="9597009"/>
<dbReference type="AlphaFoldDB" id="D8PTV9"/>
<feature type="compositionally biased region" description="Polar residues" evidence="1">
    <location>
        <begin position="153"/>
        <end position="165"/>
    </location>
</feature>
<dbReference type="EMBL" id="GL377303">
    <property type="protein sequence ID" value="EFJ00654.1"/>
    <property type="molecule type" value="Genomic_DNA"/>
</dbReference>
<feature type="compositionally biased region" description="Low complexity" evidence="1">
    <location>
        <begin position="166"/>
        <end position="183"/>
    </location>
</feature>
<gene>
    <name evidence="2" type="ORF">SCHCODRAFT_104804</name>
</gene>
<evidence type="ECO:0000256" key="1">
    <source>
        <dbReference type="SAM" id="MobiDB-lite"/>
    </source>
</evidence>
<protein>
    <submittedName>
        <fullName evidence="2">Uncharacterized protein</fullName>
    </submittedName>
</protein>
<evidence type="ECO:0000313" key="2">
    <source>
        <dbReference type="EMBL" id="EFJ00654.1"/>
    </source>
</evidence>
<name>D8PTV9_SCHCM</name>
<proteinExistence type="predicted"/>
<organism evidence="3">
    <name type="scientific">Schizophyllum commune (strain H4-8 / FGSC 9210)</name>
    <name type="common">Split gill fungus</name>
    <dbReference type="NCBI Taxonomy" id="578458"/>
    <lineage>
        <taxon>Eukaryota</taxon>
        <taxon>Fungi</taxon>
        <taxon>Dikarya</taxon>
        <taxon>Basidiomycota</taxon>
        <taxon>Agaricomycotina</taxon>
        <taxon>Agaricomycetes</taxon>
        <taxon>Agaricomycetidae</taxon>
        <taxon>Agaricales</taxon>
        <taxon>Schizophyllaceae</taxon>
        <taxon>Schizophyllum</taxon>
    </lineage>
</organism>
<dbReference type="HOGENOM" id="CLU_471852_0_0_1"/>
<dbReference type="VEuPathDB" id="FungiDB:SCHCODRAFT_02482074"/>
<feature type="region of interest" description="Disordered" evidence="1">
    <location>
        <begin position="153"/>
        <end position="183"/>
    </location>
</feature>
<feature type="compositionally biased region" description="Low complexity" evidence="1">
    <location>
        <begin position="379"/>
        <end position="396"/>
    </location>
</feature>
<dbReference type="OrthoDB" id="10386606at2759"/>
<dbReference type="InParanoid" id="D8PTV9"/>
<feature type="region of interest" description="Disordered" evidence="1">
    <location>
        <begin position="522"/>
        <end position="541"/>
    </location>
</feature>
<feature type="non-terminal residue" evidence="2">
    <location>
        <position position="578"/>
    </location>
</feature>
<keyword evidence="3" id="KW-1185">Reference proteome</keyword>
<accession>D8PTV9</accession>